<comment type="caution">
    <text evidence="2">The sequence shown here is derived from an EMBL/GenBank/DDBJ whole genome shotgun (WGS) entry which is preliminary data.</text>
</comment>
<organism evidence="2 3">
    <name type="scientific">Rhodococcoides yunnanense</name>
    <dbReference type="NCBI Taxonomy" id="278209"/>
    <lineage>
        <taxon>Bacteria</taxon>
        <taxon>Bacillati</taxon>
        <taxon>Actinomycetota</taxon>
        <taxon>Actinomycetes</taxon>
        <taxon>Mycobacteriales</taxon>
        <taxon>Nocardiaceae</taxon>
        <taxon>Rhodococcoides</taxon>
    </lineage>
</organism>
<feature type="region of interest" description="Disordered" evidence="1">
    <location>
        <begin position="58"/>
        <end position="79"/>
    </location>
</feature>
<evidence type="ECO:0000256" key="1">
    <source>
        <dbReference type="SAM" id="MobiDB-lite"/>
    </source>
</evidence>
<dbReference type="EMBL" id="JAWLJX010000004">
    <property type="protein sequence ID" value="MDV6262539.1"/>
    <property type="molecule type" value="Genomic_DNA"/>
</dbReference>
<protein>
    <submittedName>
        <fullName evidence="2">Uncharacterized protein</fullName>
    </submittedName>
</protein>
<dbReference type="Proteomes" id="UP001185755">
    <property type="component" value="Unassembled WGS sequence"/>
</dbReference>
<dbReference type="RefSeq" id="WP_317564897.1">
    <property type="nucleotide sequence ID" value="NZ_JAWLJX010000004.1"/>
</dbReference>
<proteinExistence type="predicted"/>
<accession>A0ABU4BEM9</accession>
<gene>
    <name evidence="2" type="ORF">R3P96_14455</name>
</gene>
<evidence type="ECO:0000313" key="2">
    <source>
        <dbReference type="EMBL" id="MDV6262539.1"/>
    </source>
</evidence>
<evidence type="ECO:0000313" key="3">
    <source>
        <dbReference type="Proteomes" id="UP001185755"/>
    </source>
</evidence>
<sequence length="79" mass="8724">MPVSYLIATLVVAALLQVARVMVAAWLASPGCKVDADKFLRVFNGLRAFDATRLVESWRSKPDPPPDSRPRLVRDEDSA</sequence>
<reference evidence="2 3" key="1">
    <citation type="submission" date="2023-10" db="EMBL/GenBank/DDBJ databases">
        <title>Development of a sustainable strategy for remediation of hydrocarbon-contaminated territories based on the waste exchange concept.</title>
        <authorList>
            <person name="Krivoruchko A."/>
        </authorList>
    </citation>
    <scope>NUCLEOTIDE SEQUENCE [LARGE SCALE GENOMIC DNA]</scope>
    <source>
        <strain evidence="2 3">IEGM 1323</strain>
    </source>
</reference>
<name>A0ABU4BEM9_9NOCA</name>
<keyword evidence="3" id="KW-1185">Reference proteome</keyword>